<accession>A0AAF0TWH4</accession>
<keyword evidence="7" id="KW-1185">Reference proteome</keyword>
<dbReference type="GO" id="GO:0045492">
    <property type="term" value="P:xylan biosynthetic process"/>
    <property type="evidence" value="ECO:0007669"/>
    <property type="project" value="InterPro"/>
</dbReference>
<gene>
    <name evidence="6" type="ORF">MTR67_028239</name>
</gene>
<dbReference type="NCBIfam" id="TIGR01627">
    <property type="entry name" value="A_thal_3515"/>
    <property type="match status" value="1"/>
</dbReference>
<dbReference type="InterPro" id="IPR006514">
    <property type="entry name" value="IRX15/GXM/AGM"/>
</dbReference>
<proteinExistence type="predicted"/>
<dbReference type="Proteomes" id="UP001234989">
    <property type="component" value="Chromosome 6"/>
</dbReference>
<dbReference type="EMBL" id="CP133617">
    <property type="protein sequence ID" value="WMV34854.1"/>
    <property type="molecule type" value="Genomic_DNA"/>
</dbReference>
<evidence type="ECO:0000256" key="5">
    <source>
        <dbReference type="SAM" id="MobiDB-lite"/>
    </source>
</evidence>
<keyword evidence="3" id="KW-1133">Transmembrane helix</keyword>
<name>A0AAF0TWH4_SOLVR</name>
<dbReference type="Pfam" id="PF21729">
    <property type="entry name" value="IRX15_IRX15L_GXM"/>
    <property type="match status" value="1"/>
</dbReference>
<protein>
    <recommendedName>
        <fullName evidence="8">Polysaccharide biosynthesis domain-containing protein</fullName>
    </recommendedName>
</protein>
<sequence>MKENQIASKKQQTMIMNKLILSCIFFIFLLYLILRANSPSFKLKNLSINSCNKIPPSLAESFLHYATTNRTMQQKHDEISITLKVLEKKSPCNFLVFGLGFDSLMWSSFNHNGRTVFIEESNDWIHKITKEVPSLEAYQYTYETRLDQAPELLSIGKREDSCKKNLGDPRNSKCPLALTNMPKEVYEIEWDLIMIDAPTGSFYDLPGRMKVIYTVGLLARNRENGETDVFVHDCKRLQFFRALKMAKGKKELLASAPWRVDQEQDEKFKDARLKVTSQPGKTSTMHVPGKKTVNSKDNEADDSLEIDPELRYSFQRNFQFLQRVFSIDTVVKPLPPIMAYNVSRNLTFFTSIFTQFFDPEGIANAQKSLGLGQEEKVRKVR</sequence>
<feature type="region of interest" description="Disordered" evidence="5">
    <location>
        <begin position="279"/>
        <end position="300"/>
    </location>
</feature>
<comment type="subcellular location">
    <subcellularLocation>
        <location evidence="1">Golgi apparatus membrane</location>
        <topology evidence="1">Single-pass membrane protein</topology>
    </subcellularLocation>
</comment>
<evidence type="ECO:0000256" key="3">
    <source>
        <dbReference type="ARBA" id="ARBA00022989"/>
    </source>
</evidence>
<keyword evidence="4" id="KW-0472">Membrane</keyword>
<evidence type="ECO:0000256" key="2">
    <source>
        <dbReference type="ARBA" id="ARBA00022692"/>
    </source>
</evidence>
<keyword evidence="2" id="KW-0812">Transmembrane</keyword>
<evidence type="ECO:0008006" key="8">
    <source>
        <dbReference type="Google" id="ProtNLM"/>
    </source>
</evidence>
<organism evidence="6 7">
    <name type="scientific">Solanum verrucosum</name>
    <dbReference type="NCBI Taxonomy" id="315347"/>
    <lineage>
        <taxon>Eukaryota</taxon>
        <taxon>Viridiplantae</taxon>
        <taxon>Streptophyta</taxon>
        <taxon>Embryophyta</taxon>
        <taxon>Tracheophyta</taxon>
        <taxon>Spermatophyta</taxon>
        <taxon>Magnoliopsida</taxon>
        <taxon>eudicotyledons</taxon>
        <taxon>Gunneridae</taxon>
        <taxon>Pentapetalae</taxon>
        <taxon>asterids</taxon>
        <taxon>lamiids</taxon>
        <taxon>Solanales</taxon>
        <taxon>Solanaceae</taxon>
        <taxon>Solanoideae</taxon>
        <taxon>Solaneae</taxon>
        <taxon>Solanum</taxon>
    </lineage>
</organism>
<dbReference type="AlphaFoldDB" id="A0AAF0TWH4"/>
<evidence type="ECO:0000313" key="7">
    <source>
        <dbReference type="Proteomes" id="UP001234989"/>
    </source>
</evidence>
<dbReference type="PANTHER" id="PTHR31444">
    <property type="entry name" value="OS11G0490100 PROTEIN"/>
    <property type="match status" value="1"/>
</dbReference>
<evidence type="ECO:0000256" key="4">
    <source>
        <dbReference type="ARBA" id="ARBA00023136"/>
    </source>
</evidence>
<evidence type="ECO:0000313" key="6">
    <source>
        <dbReference type="EMBL" id="WMV34854.1"/>
    </source>
</evidence>
<reference evidence="6" key="1">
    <citation type="submission" date="2023-08" db="EMBL/GenBank/DDBJ databases">
        <title>A de novo genome assembly of Solanum verrucosum Schlechtendal, a Mexican diploid species geographically isolated from the other diploid A-genome species in potato relatives.</title>
        <authorList>
            <person name="Hosaka K."/>
        </authorList>
    </citation>
    <scope>NUCLEOTIDE SEQUENCE</scope>
    <source>
        <tissue evidence="6">Young leaves</tissue>
    </source>
</reference>
<evidence type="ECO:0000256" key="1">
    <source>
        <dbReference type="ARBA" id="ARBA00004194"/>
    </source>
</evidence>
<dbReference type="GO" id="GO:0000139">
    <property type="term" value="C:Golgi membrane"/>
    <property type="evidence" value="ECO:0007669"/>
    <property type="project" value="UniProtKB-SubCell"/>
</dbReference>